<dbReference type="RefSeq" id="WP_353476155.1">
    <property type="nucleotide sequence ID" value="NZ_CP123387.1"/>
</dbReference>
<dbReference type="InterPro" id="IPR035994">
    <property type="entry name" value="Nucleoside_phosphorylase_sf"/>
</dbReference>
<evidence type="ECO:0000256" key="3">
    <source>
        <dbReference type="HAMAP-Rule" id="MF_01963"/>
    </source>
</evidence>
<dbReference type="EMBL" id="CP123387">
    <property type="protein sequence ID" value="XCC97265.1"/>
    <property type="molecule type" value="Genomic_DNA"/>
</dbReference>
<feature type="site" description="Important for substrate specificity" evidence="3">
    <location>
        <position position="164"/>
    </location>
</feature>
<dbReference type="PANTHER" id="PTHR42679:SF2">
    <property type="entry name" value="S-METHYL-5'-THIOADENOSINE PHOSPHORYLASE"/>
    <property type="match status" value="1"/>
</dbReference>
<keyword evidence="5" id="KW-0614">Plasmid</keyword>
<comment type="caution">
    <text evidence="3">Lacks conserved residue(s) required for the propagation of feature annotation.</text>
</comment>
<feature type="site" description="Important for substrate specificity" evidence="3">
    <location>
        <position position="218"/>
    </location>
</feature>
<geneLocation type="plasmid" evidence="5">
    <name>unnamed2</name>
</geneLocation>
<dbReference type="AlphaFoldDB" id="A0AAU8ASE6"/>
<keyword evidence="1 3" id="KW-0328">Glycosyltransferase</keyword>
<dbReference type="GO" id="GO:0005829">
    <property type="term" value="C:cytosol"/>
    <property type="evidence" value="ECO:0007669"/>
    <property type="project" value="TreeGrafter"/>
</dbReference>
<sequence length="279" mass="30190">MTDAPIGLITSAASENLLHDRRSHIVPTPFGAAEVLTGTIGGREAAVLLRYGPNLKIPSHKINFRANIWALRELGVESIISQNAIGSVNAAIRPGDIVVPDDFLDKTKARPQSLFDEADCWVRVDFTEPFCPHLRAELIAAATALSDRVIQRGVFVCTEGPRFETPAEIRQYQREGGDIVGTPLVPEVIFAREAELCFASIAPVINFGAGMAPAVVHFGPGSMNEQYYTGGLHDLVEETILAAVRSHDPRRNCSCASALNGGFHGDAPEWLKRRAPTDA</sequence>
<evidence type="ECO:0000313" key="5">
    <source>
        <dbReference type="EMBL" id="XCC97265.1"/>
    </source>
</evidence>
<evidence type="ECO:0000256" key="1">
    <source>
        <dbReference type="ARBA" id="ARBA00022676"/>
    </source>
</evidence>
<organism evidence="5">
    <name type="scientific">Alloyangia sp. H15</name>
    <dbReference type="NCBI Taxonomy" id="3029062"/>
    <lineage>
        <taxon>Bacteria</taxon>
        <taxon>Pseudomonadati</taxon>
        <taxon>Pseudomonadota</taxon>
        <taxon>Alphaproteobacteria</taxon>
        <taxon>Rhodobacterales</taxon>
        <taxon>Roseobacteraceae</taxon>
        <taxon>Alloyangia</taxon>
    </lineage>
</organism>
<dbReference type="GO" id="GO:0006166">
    <property type="term" value="P:purine ribonucleoside salvage"/>
    <property type="evidence" value="ECO:0007669"/>
    <property type="project" value="UniProtKB-UniRule"/>
</dbReference>
<dbReference type="InterPro" id="IPR010044">
    <property type="entry name" value="MTAP"/>
</dbReference>
<evidence type="ECO:0000259" key="4">
    <source>
        <dbReference type="Pfam" id="PF01048"/>
    </source>
</evidence>
<dbReference type="InterPro" id="IPR000845">
    <property type="entry name" value="Nucleoside_phosphorylase_d"/>
</dbReference>
<dbReference type="PANTHER" id="PTHR42679">
    <property type="entry name" value="S-METHYL-5'-THIOADENOSINE PHOSPHORYLASE"/>
    <property type="match status" value="1"/>
</dbReference>
<accession>A0AAU8ASE6</accession>
<dbReference type="EC" id="2.4.2.1" evidence="3"/>
<dbReference type="Gene3D" id="3.40.50.1580">
    <property type="entry name" value="Nucleoside phosphorylase domain"/>
    <property type="match status" value="1"/>
</dbReference>
<proteinExistence type="inferred from homology"/>
<gene>
    <name evidence="5" type="ORF">PVT71_24670</name>
</gene>
<comment type="catalytic activity">
    <reaction evidence="3">
        <text>a purine D-ribonucleoside + phosphate = a purine nucleobase + alpha-D-ribose 1-phosphate</text>
        <dbReference type="Rhea" id="RHEA:19805"/>
        <dbReference type="ChEBI" id="CHEBI:26386"/>
        <dbReference type="ChEBI" id="CHEBI:43474"/>
        <dbReference type="ChEBI" id="CHEBI:57720"/>
        <dbReference type="ChEBI" id="CHEBI:142355"/>
        <dbReference type="EC" id="2.4.2.1"/>
    </reaction>
</comment>
<dbReference type="GO" id="GO:0019509">
    <property type="term" value="P:L-methionine salvage from methylthioadenosine"/>
    <property type="evidence" value="ECO:0007669"/>
    <property type="project" value="TreeGrafter"/>
</dbReference>
<name>A0AAU8ASE6_9RHOB</name>
<comment type="similarity">
    <text evidence="3">Belongs to the PNP/MTAP phosphorylase family. MTAP subfamily.</text>
</comment>
<comment type="subunit">
    <text evidence="3">Homohexamer. Dimer of a homotrimer.</text>
</comment>
<dbReference type="CDD" id="cd09010">
    <property type="entry name" value="MTAP_SsMTAPII_like_MTIP"/>
    <property type="match status" value="1"/>
</dbReference>
<protein>
    <recommendedName>
        <fullName evidence="3">Purine nucleoside phosphorylase</fullName>
        <shortName evidence="3">PNP</shortName>
        <ecNumber evidence="3">2.4.2.1</ecNumber>
    </recommendedName>
</protein>
<dbReference type="GO" id="GO:0017061">
    <property type="term" value="F:S-methyl-5-thioadenosine phosphorylase activity"/>
    <property type="evidence" value="ECO:0007669"/>
    <property type="project" value="InterPro"/>
</dbReference>
<dbReference type="HAMAP" id="MF_01963">
    <property type="entry name" value="MTAP"/>
    <property type="match status" value="1"/>
</dbReference>
<keyword evidence="3" id="KW-0660">Purine salvage</keyword>
<comment type="function">
    <text evidence="3">Purine nucleoside phosphorylase involved in purine salvage.</text>
</comment>
<feature type="domain" description="Nucleoside phosphorylase" evidence="4">
    <location>
        <begin position="28"/>
        <end position="212"/>
    </location>
</feature>
<comment type="miscellaneous">
    <text evidence="3">Although this enzyme belongs to the family of MTA phosphorylases based on sequence homology, it lacks several conserved amino acids in the substrate binding pocket that confer specificity towards MTA.</text>
</comment>
<dbReference type="SUPFAM" id="SSF53167">
    <property type="entry name" value="Purine and uridine phosphorylases"/>
    <property type="match status" value="1"/>
</dbReference>
<comment type="pathway">
    <text evidence="3">Purine metabolism; purine nucleoside salvage.</text>
</comment>
<reference evidence="5" key="1">
    <citation type="submission" date="2023-02" db="EMBL/GenBank/DDBJ databases">
        <title>Description and genomic characterization of Salipiger bruguierae sp. nov., isolated from the sediment of mangrove plant Bruguiera sexangula.</title>
        <authorList>
            <person name="Long M."/>
        </authorList>
    </citation>
    <scope>NUCLEOTIDE SEQUENCE</scope>
    <source>
        <strain evidence="5">H15</strain>
        <plasmid evidence="5">unnamed2</plasmid>
    </source>
</reference>
<dbReference type="Pfam" id="PF01048">
    <property type="entry name" value="PNP_UDP_1"/>
    <property type="match status" value="1"/>
</dbReference>
<evidence type="ECO:0000256" key="2">
    <source>
        <dbReference type="ARBA" id="ARBA00022679"/>
    </source>
</evidence>
<keyword evidence="2 3" id="KW-0808">Transferase</keyword>